<organism evidence="2">
    <name type="scientific">Physcomitrium patens</name>
    <name type="common">Spreading-leaved earth moss</name>
    <name type="synonym">Physcomitrella patens</name>
    <dbReference type="NCBI Taxonomy" id="3218"/>
    <lineage>
        <taxon>Eukaryota</taxon>
        <taxon>Viridiplantae</taxon>
        <taxon>Streptophyta</taxon>
        <taxon>Embryophyta</taxon>
        <taxon>Bryophyta</taxon>
        <taxon>Bryophytina</taxon>
        <taxon>Bryopsida</taxon>
        <taxon>Funariidae</taxon>
        <taxon>Funariales</taxon>
        <taxon>Funariaceae</taxon>
        <taxon>Physcomitrium</taxon>
    </lineage>
</organism>
<feature type="region of interest" description="Disordered" evidence="1">
    <location>
        <begin position="1"/>
        <end position="87"/>
    </location>
</feature>
<proteinExistence type="predicted"/>
<dbReference type="EnsemblPlants" id="Pp3c14_13090V3.1">
    <property type="protein sequence ID" value="PAC:32959730.CDS.1"/>
    <property type="gene ID" value="Pp3c14_13090"/>
</dbReference>
<accession>A0A2K1JIC1</accession>
<reference evidence="2 4" key="2">
    <citation type="journal article" date="2018" name="Plant J.">
        <title>The Physcomitrella patens chromosome-scale assembly reveals moss genome structure and evolution.</title>
        <authorList>
            <person name="Lang D."/>
            <person name="Ullrich K.K."/>
            <person name="Murat F."/>
            <person name="Fuchs J."/>
            <person name="Jenkins J."/>
            <person name="Haas F.B."/>
            <person name="Piednoel M."/>
            <person name="Gundlach H."/>
            <person name="Van Bel M."/>
            <person name="Meyberg R."/>
            <person name="Vives C."/>
            <person name="Morata J."/>
            <person name="Symeonidi A."/>
            <person name="Hiss M."/>
            <person name="Muchero W."/>
            <person name="Kamisugi Y."/>
            <person name="Saleh O."/>
            <person name="Blanc G."/>
            <person name="Decker E.L."/>
            <person name="van Gessel N."/>
            <person name="Grimwood J."/>
            <person name="Hayes R.D."/>
            <person name="Graham S.W."/>
            <person name="Gunter L.E."/>
            <person name="McDaniel S.F."/>
            <person name="Hoernstein S.N.W."/>
            <person name="Larsson A."/>
            <person name="Li F.W."/>
            <person name="Perroud P.F."/>
            <person name="Phillips J."/>
            <person name="Ranjan P."/>
            <person name="Rokshar D.S."/>
            <person name="Rothfels C.J."/>
            <person name="Schneider L."/>
            <person name="Shu S."/>
            <person name="Stevenson D.W."/>
            <person name="Thummler F."/>
            <person name="Tillich M."/>
            <person name="Villarreal Aguilar J.C."/>
            <person name="Widiez T."/>
            <person name="Wong G.K."/>
            <person name="Wymore A."/>
            <person name="Zhang Y."/>
            <person name="Zimmer A.D."/>
            <person name="Quatrano R.S."/>
            <person name="Mayer K.F.X."/>
            <person name="Goodstein D."/>
            <person name="Casacuberta J.M."/>
            <person name="Vandepoele K."/>
            <person name="Reski R."/>
            <person name="Cuming A.C."/>
            <person name="Tuskan G.A."/>
            <person name="Maumus F."/>
            <person name="Salse J."/>
            <person name="Schmutz J."/>
            <person name="Rensing S.A."/>
        </authorList>
    </citation>
    <scope>NUCLEOTIDE SEQUENCE [LARGE SCALE GENOMIC DNA]</scope>
    <source>
        <strain evidence="3 4">cv. Gransden 2004</strain>
    </source>
</reference>
<evidence type="ECO:0000313" key="4">
    <source>
        <dbReference type="Proteomes" id="UP000006727"/>
    </source>
</evidence>
<keyword evidence="4" id="KW-1185">Reference proteome</keyword>
<dbReference type="EnsemblPlants" id="Pp3c14_13090V3.2">
    <property type="protein sequence ID" value="PAC:32959731.CDS.1"/>
    <property type="gene ID" value="Pp3c14_13090"/>
</dbReference>
<gene>
    <name evidence="2" type="ORF">PHYPA_018449</name>
</gene>
<dbReference type="AlphaFoldDB" id="A0A2K1JIC1"/>
<evidence type="ECO:0000313" key="2">
    <source>
        <dbReference type="EMBL" id="PNR41046.1"/>
    </source>
</evidence>
<dbReference type="Gramene" id="Pp3c14_13090V3.1">
    <property type="protein sequence ID" value="PAC:32959730.CDS.1"/>
    <property type="gene ID" value="Pp3c14_13090"/>
</dbReference>
<dbReference type="EMBL" id="ABEU02000014">
    <property type="protein sequence ID" value="PNR41046.1"/>
    <property type="molecule type" value="Genomic_DNA"/>
</dbReference>
<dbReference type="Proteomes" id="UP000006727">
    <property type="component" value="Chromosome 14"/>
</dbReference>
<name>A0A2K1JIC1_PHYPA</name>
<dbReference type="PaxDb" id="3218-PP1S36_134V6.1"/>
<reference evidence="2 4" key="1">
    <citation type="journal article" date="2008" name="Science">
        <title>The Physcomitrella genome reveals evolutionary insights into the conquest of land by plants.</title>
        <authorList>
            <person name="Rensing S."/>
            <person name="Lang D."/>
            <person name="Zimmer A."/>
            <person name="Terry A."/>
            <person name="Salamov A."/>
            <person name="Shapiro H."/>
            <person name="Nishiyama T."/>
            <person name="Perroud P.-F."/>
            <person name="Lindquist E."/>
            <person name="Kamisugi Y."/>
            <person name="Tanahashi T."/>
            <person name="Sakakibara K."/>
            <person name="Fujita T."/>
            <person name="Oishi K."/>
            <person name="Shin-I T."/>
            <person name="Kuroki Y."/>
            <person name="Toyoda A."/>
            <person name="Suzuki Y."/>
            <person name="Hashimoto A."/>
            <person name="Yamaguchi K."/>
            <person name="Sugano A."/>
            <person name="Kohara Y."/>
            <person name="Fujiyama A."/>
            <person name="Anterola A."/>
            <person name="Aoki S."/>
            <person name="Ashton N."/>
            <person name="Barbazuk W.B."/>
            <person name="Barker E."/>
            <person name="Bennetzen J."/>
            <person name="Bezanilla M."/>
            <person name="Blankenship R."/>
            <person name="Cho S.H."/>
            <person name="Dutcher S."/>
            <person name="Estelle M."/>
            <person name="Fawcett J.A."/>
            <person name="Gundlach H."/>
            <person name="Hanada K."/>
            <person name="Heyl A."/>
            <person name="Hicks K.A."/>
            <person name="Hugh J."/>
            <person name="Lohr M."/>
            <person name="Mayer K."/>
            <person name="Melkozernov A."/>
            <person name="Murata T."/>
            <person name="Nelson D."/>
            <person name="Pils B."/>
            <person name="Prigge M."/>
            <person name="Reiss B."/>
            <person name="Renner T."/>
            <person name="Rombauts S."/>
            <person name="Rushton P."/>
            <person name="Sanderfoot A."/>
            <person name="Schween G."/>
            <person name="Shiu S.-H."/>
            <person name="Stueber K."/>
            <person name="Theodoulou F.L."/>
            <person name="Tu H."/>
            <person name="Van de Peer Y."/>
            <person name="Verrier P.J."/>
            <person name="Waters E."/>
            <person name="Wood A."/>
            <person name="Yang L."/>
            <person name="Cove D."/>
            <person name="Cuming A."/>
            <person name="Hasebe M."/>
            <person name="Lucas S."/>
            <person name="Mishler D.B."/>
            <person name="Reski R."/>
            <person name="Grigoriev I."/>
            <person name="Quatrano R.S."/>
            <person name="Boore J.L."/>
        </authorList>
    </citation>
    <scope>NUCLEOTIDE SEQUENCE [LARGE SCALE GENOMIC DNA]</scope>
    <source>
        <strain evidence="3 4">cv. Gransden 2004</strain>
    </source>
</reference>
<feature type="compositionally biased region" description="Basic and acidic residues" evidence="1">
    <location>
        <begin position="15"/>
        <end position="24"/>
    </location>
</feature>
<evidence type="ECO:0000256" key="1">
    <source>
        <dbReference type="SAM" id="MobiDB-lite"/>
    </source>
</evidence>
<evidence type="ECO:0000313" key="3">
    <source>
        <dbReference type="EnsemblPlants" id="PAC:32959730.CDS.1"/>
    </source>
</evidence>
<reference evidence="3" key="3">
    <citation type="submission" date="2020-12" db="UniProtKB">
        <authorList>
            <consortium name="EnsemblPlants"/>
        </authorList>
    </citation>
    <scope>IDENTIFICATION</scope>
</reference>
<dbReference type="Gramene" id="Pp3c14_13090V3.2">
    <property type="protein sequence ID" value="PAC:32959731.CDS.1"/>
    <property type="gene ID" value="Pp3c14_13090"/>
</dbReference>
<sequence length="102" mass="11203">MHSATEGAGRVLTKGGERREERGNRCHCLGTKQEEEEEVRVDRSSGRQHGASNHMGSVVGRVPGTQSERGGRVGISPSVEQEDKSNAHFPREHHVLLLLRAL</sequence>
<protein>
    <submittedName>
        <fullName evidence="2 3">Uncharacterized protein</fullName>
    </submittedName>
</protein>
<dbReference type="InParanoid" id="A0A2K1JIC1"/>